<feature type="compositionally biased region" description="Basic and acidic residues" evidence="1">
    <location>
        <begin position="116"/>
        <end position="126"/>
    </location>
</feature>
<dbReference type="Proteomes" id="UP000008064">
    <property type="component" value="Unassembled WGS sequence"/>
</dbReference>
<dbReference type="GeneID" id="18821329"/>
<dbReference type="RefSeq" id="XP_007323778.1">
    <property type="nucleotide sequence ID" value="XM_007323716.1"/>
</dbReference>
<reference evidence="2" key="1">
    <citation type="submission" date="2011-04" db="EMBL/GenBank/DDBJ databases">
        <title>Evolution of plant cell wall degrading machinery underlies the functional diversity of forest fungi.</title>
        <authorList>
            <consortium name="US DOE Joint Genome Institute (JGI-PGF)"/>
            <person name="Eastwood D.C."/>
            <person name="Floudas D."/>
            <person name="Binder M."/>
            <person name="Majcherczyk A."/>
            <person name="Schneider P."/>
            <person name="Aerts A."/>
            <person name="Asiegbu F.O."/>
            <person name="Baker S.E."/>
            <person name="Barry K."/>
            <person name="Bendiksby M."/>
            <person name="Blumentritt M."/>
            <person name="Coutinho P.M."/>
            <person name="Cullen D."/>
            <person name="Cullen D."/>
            <person name="Gathman A."/>
            <person name="Goodell B."/>
            <person name="Henrissat B."/>
            <person name="Ihrmark K."/>
            <person name="Kauserud H."/>
            <person name="Kohler A."/>
            <person name="LaButti K."/>
            <person name="Lapidus A."/>
            <person name="Lavin J.L."/>
            <person name="Lee Y.-H."/>
            <person name="Lindquist E."/>
            <person name="Lilly W."/>
            <person name="Lucas S."/>
            <person name="Morin E."/>
            <person name="Murat C."/>
            <person name="Oguiza J.A."/>
            <person name="Park J."/>
            <person name="Pisabarro A.G."/>
            <person name="Riley R."/>
            <person name="Rosling A."/>
            <person name="Salamov A."/>
            <person name="Schmidt O."/>
            <person name="Schmutz J."/>
            <person name="Skrede I."/>
            <person name="Stenlid J."/>
            <person name="Wiebenga A."/>
            <person name="Xie X."/>
            <person name="Kues U."/>
            <person name="Hibbett D.S."/>
            <person name="Hoffmeister D."/>
            <person name="Hogberg N."/>
            <person name="Martin F."/>
            <person name="Grigoriev I.V."/>
            <person name="Watkinson S.C."/>
        </authorList>
    </citation>
    <scope>NUCLEOTIDE SEQUENCE</scope>
    <source>
        <strain evidence="2">S7.9</strain>
    </source>
</reference>
<feature type="region of interest" description="Disordered" evidence="1">
    <location>
        <begin position="74"/>
        <end position="217"/>
    </location>
</feature>
<dbReference type="KEGG" id="sla:SERLADRAFT_479297"/>
<feature type="compositionally biased region" description="Polar residues" evidence="1">
    <location>
        <begin position="104"/>
        <end position="115"/>
    </location>
</feature>
<dbReference type="EMBL" id="GL945443">
    <property type="protein sequence ID" value="EGO19645.1"/>
    <property type="molecule type" value="Genomic_DNA"/>
</dbReference>
<accession>F8PBK7</accession>
<evidence type="ECO:0000313" key="2">
    <source>
        <dbReference type="EMBL" id="EGO19645.1"/>
    </source>
</evidence>
<dbReference type="HOGENOM" id="CLU_1272935_0_0_1"/>
<feature type="compositionally biased region" description="Basic and acidic residues" evidence="1">
    <location>
        <begin position="158"/>
        <end position="173"/>
    </location>
</feature>
<dbReference type="AlphaFoldDB" id="F8PBK7"/>
<sequence>MDGDGLSSTERLTLRDVKRKSALHVVNVVDGDGISTERSTLYDRNRKSALHVVNAVDGFSTDLKVKPGMHVVNVDEEDDISSGPLNGDSDLEETPSEENPQHEAVSQVQSVQKCSDSSRKGKDKELPMLPVPTYGSHGRPPSTSTHGSASGYPSRASMRIDDDVVRSLRDVLRRQSQNSSDASPEDDSSKAASESSVYTTHSSRRRTVSISRMRLNV</sequence>
<name>F8PBK7_SERL9</name>
<organism>
    <name type="scientific">Serpula lacrymans var. lacrymans (strain S7.9)</name>
    <name type="common">Dry rot fungus</name>
    <dbReference type="NCBI Taxonomy" id="578457"/>
    <lineage>
        <taxon>Eukaryota</taxon>
        <taxon>Fungi</taxon>
        <taxon>Dikarya</taxon>
        <taxon>Basidiomycota</taxon>
        <taxon>Agaricomycotina</taxon>
        <taxon>Agaricomycetes</taxon>
        <taxon>Agaricomycetidae</taxon>
        <taxon>Boletales</taxon>
        <taxon>Coniophorineae</taxon>
        <taxon>Serpulaceae</taxon>
        <taxon>Serpula</taxon>
    </lineage>
</organism>
<proteinExistence type="predicted"/>
<protein>
    <submittedName>
        <fullName evidence="2">Uncharacterized protein</fullName>
    </submittedName>
</protein>
<evidence type="ECO:0000256" key="1">
    <source>
        <dbReference type="SAM" id="MobiDB-lite"/>
    </source>
</evidence>
<gene>
    <name evidence="2" type="ORF">SERLADRAFT_479297</name>
</gene>